<reference evidence="1 2" key="2">
    <citation type="submission" date="2018-11" db="EMBL/GenBank/DDBJ databases">
        <authorList>
            <consortium name="Pathogen Informatics"/>
        </authorList>
    </citation>
    <scope>NUCLEOTIDE SEQUENCE [LARGE SCALE GENOMIC DNA]</scope>
    <source>
        <strain evidence="1 2">NST_G2</strain>
    </source>
</reference>
<accession>A0A183SNT3</accession>
<dbReference type="AlphaFoldDB" id="A0A183SNT3"/>
<dbReference type="InterPro" id="IPR036691">
    <property type="entry name" value="Endo/exonu/phosph_ase_sf"/>
</dbReference>
<proteinExistence type="predicted"/>
<dbReference type="WBParaSite" id="SSLN_0000607401-mRNA-1">
    <property type="protein sequence ID" value="SSLN_0000607401-mRNA-1"/>
    <property type="gene ID" value="SSLN_0000607401"/>
</dbReference>
<keyword evidence="2" id="KW-1185">Reference proteome</keyword>
<sequence length="296" mass="33763">MLCLTSSVVGRGSQIAKYAVVKLKQTKIPPVPIPRALPSGLFGTHRPERRTALVARELARYKVDIAALSETRFSEQGQLEVGAGYTFFWGGRPKAERRDARNAFAVRNDIVRRLPCLPQGINDRLLPRRRPQGKRPPGKLNNRLLNLPAHCFDFSNQITEKLQNLHAPENNATVETQWCQLRNVIQSTTLEVLGCERREHHDLFDENDADISSLLTEKNGKHTAYMDLWTDATKAAFLRCHCLVPQRLREIQDDWMVQNVEVIQGYAGRNEMKNLFKSYQGHLRPLYQGDRTAAQL</sequence>
<reference evidence="3" key="1">
    <citation type="submission" date="2016-06" db="UniProtKB">
        <authorList>
            <consortium name="WormBaseParasite"/>
        </authorList>
    </citation>
    <scope>IDENTIFICATION</scope>
</reference>
<dbReference type="EMBL" id="UYSU01033445">
    <property type="protein sequence ID" value="VDL92266.1"/>
    <property type="molecule type" value="Genomic_DNA"/>
</dbReference>
<name>A0A183SNT3_SCHSO</name>
<evidence type="ECO:0000313" key="2">
    <source>
        <dbReference type="Proteomes" id="UP000275846"/>
    </source>
</evidence>
<dbReference type="Proteomes" id="UP000275846">
    <property type="component" value="Unassembled WGS sequence"/>
</dbReference>
<protein>
    <submittedName>
        <fullName evidence="1 3">Uncharacterized protein</fullName>
    </submittedName>
</protein>
<evidence type="ECO:0000313" key="1">
    <source>
        <dbReference type="EMBL" id="VDL92266.1"/>
    </source>
</evidence>
<gene>
    <name evidence="1" type="ORF">SSLN_LOCUS5881</name>
</gene>
<organism evidence="3">
    <name type="scientific">Schistocephalus solidus</name>
    <name type="common">Tapeworm</name>
    <dbReference type="NCBI Taxonomy" id="70667"/>
    <lineage>
        <taxon>Eukaryota</taxon>
        <taxon>Metazoa</taxon>
        <taxon>Spiralia</taxon>
        <taxon>Lophotrochozoa</taxon>
        <taxon>Platyhelminthes</taxon>
        <taxon>Cestoda</taxon>
        <taxon>Eucestoda</taxon>
        <taxon>Diphyllobothriidea</taxon>
        <taxon>Diphyllobothriidae</taxon>
        <taxon>Schistocephalus</taxon>
    </lineage>
</organism>
<evidence type="ECO:0000313" key="3">
    <source>
        <dbReference type="WBParaSite" id="SSLN_0000607401-mRNA-1"/>
    </source>
</evidence>
<dbReference type="SUPFAM" id="SSF56219">
    <property type="entry name" value="DNase I-like"/>
    <property type="match status" value="1"/>
</dbReference>